<feature type="compositionally biased region" description="Polar residues" evidence="1">
    <location>
        <begin position="83"/>
        <end position="92"/>
    </location>
</feature>
<organism evidence="3 4">
    <name type="scientific">Ziziphus jujuba</name>
    <name type="common">Chinese jujube</name>
    <name type="synonym">Ziziphus sativa</name>
    <dbReference type="NCBI Taxonomy" id="326968"/>
    <lineage>
        <taxon>Eukaryota</taxon>
        <taxon>Viridiplantae</taxon>
        <taxon>Streptophyta</taxon>
        <taxon>Embryophyta</taxon>
        <taxon>Tracheophyta</taxon>
        <taxon>Spermatophyta</taxon>
        <taxon>Magnoliopsida</taxon>
        <taxon>eudicotyledons</taxon>
        <taxon>Gunneridae</taxon>
        <taxon>Pentapetalae</taxon>
        <taxon>rosids</taxon>
        <taxon>fabids</taxon>
        <taxon>Rosales</taxon>
        <taxon>Rhamnaceae</taxon>
        <taxon>Paliureae</taxon>
        <taxon>Ziziphus</taxon>
    </lineage>
</organism>
<reference evidence="3" key="1">
    <citation type="submission" date="2025-05" db="UniProtKB">
        <authorList>
            <consortium name="RefSeq"/>
        </authorList>
    </citation>
    <scope>NUCLEOTIDE SEQUENCE [LARGE SCALE GENOMIC DNA]</scope>
</reference>
<gene>
    <name evidence="4" type="primary">LOC125422073</name>
</gene>
<evidence type="ECO:0000256" key="1">
    <source>
        <dbReference type="SAM" id="MobiDB-lite"/>
    </source>
</evidence>
<dbReference type="InterPro" id="IPR025836">
    <property type="entry name" value="Zn_knuckle_CX2CX4HX4C"/>
</dbReference>
<proteinExistence type="predicted"/>
<dbReference type="Pfam" id="PF14392">
    <property type="entry name" value="zf-CCHC_4"/>
    <property type="match status" value="1"/>
</dbReference>
<name>A0ABM3IHH1_ZIZJJ</name>
<protein>
    <submittedName>
        <fullName evidence="4">Uncharacterized protein LOC125422073</fullName>
    </submittedName>
</protein>
<evidence type="ECO:0000313" key="3">
    <source>
        <dbReference type="Proteomes" id="UP001652623"/>
    </source>
</evidence>
<feature type="region of interest" description="Disordered" evidence="1">
    <location>
        <begin position="56"/>
        <end position="95"/>
    </location>
</feature>
<dbReference type="Proteomes" id="UP001652623">
    <property type="component" value="Chromosome 1"/>
</dbReference>
<dbReference type="GeneID" id="125422073"/>
<feature type="domain" description="Zinc knuckle CX2CX4HX4C" evidence="2">
    <location>
        <begin position="3"/>
        <end position="31"/>
    </location>
</feature>
<accession>A0ABM3IHH1</accession>
<keyword evidence="3" id="KW-1185">Reference proteome</keyword>
<dbReference type="RefSeq" id="XP_048328500.2">
    <property type="nucleotide sequence ID" value="XM_048472543.2"/>
</dbReference>
<reference evidence="4" key="2">
    <citation type="submission" date="2025-08" db="UniProtKB">
        <authorList>
            <consortium name="RefSeq"/>
        </authorList>
    </citation>
    <scope>IDENTIFICATION</scope>
    <source>
        <tissue evidence="4">Seedling</tissue>
    </source>
</reference>
<sequence>MDSFLVDFQYEKLTRFYFIYGLLGHLQKDCHIVNSHTTPQYGAWLRANSILISPKGSKLGVGNRRPESTNSQSHTHDDRTRISQKGSESATRSIDGDLPLLPETVMEIESRTVSEKIAIEKPPMQLMLLTRDDSGRLMFPAVNVHHLISSVSDHCLILLGLDDFGERNIQFGKRFHFEAIWTKEIECEQIIGNVWGSASDGLVPVQHLLSRLAICAQKLRNWNKYNFGQITHELKECHHSLASMKLASGSTGNFRQVRALEHQINGLLEKEEIKWKQRSRLSWLREGDRNTRFFHNHASSRQRCNTIIGVTNGLGIWDDNPVCFPKVFLNYFDNLFSTGGSLVDEDVLFGVQGRVSDEMNLNLSRPFTADEVKASLFQMHPTKAPGCDGMPTLFFQEYWPIVGPQLTEACLDVLKNNGDVSMANHT</sequence>
<evidence type="ECO:0000259" key="2">
    <source>
        <dbReference type="Pfam" id="PF14392"/>
    </source>
</evidence>
<evidence type="ECO:0000313" key="4">
    <source>
        <dbReference type="RefSeq" id="XP_048328500.2"/>
    </source>
</evidence>